<dbReference type="InterPro" id="IPR033932">
    <property type="entry name" value="YtcJ-like"/>
</dbReference>
<dbReference type="Pfam" id="PF07969">
    <property type="entry name" value="Amidohydro_3"/>
    <property type="match status" value="1"/>
</dbReference>
<dbReference type="OrthoDB" id="9767366at2"/>
<dbReference type="PANTHER" id="PTHR22642">
    <property type="entry name" value="IMIDAZOLONEPROPIONASE"/>
    <property type="match status" value="1"/>
</dbReference>
<dbReference type="InterPro" id="IPR032466">
    <property type="entry name" value="Metal_Hydrolase"/>
</dbReference>
<reference evidence="2" key="1">
    <citation type="submission" date="2018-12" db="EMBL/GenBank/DDBJ databases">
        <authorList>
            <person name="Sun L."/>
            <person name="Chen Z."/>
        </authorList>
    </citation>
    <scope>NUCLEOTIDE SEQUENCE [LARGE SCALE GENOMIC DNA]</scope>
    <source>
        <strain evidence="2">3-2-2</strain>
    </source>
</reference>
<name>A0A429XZE1_9BACI</name>
<keyword evidence="3" id="KW-1185">Reference proteome</keyword>
<sequence length="538" mass="58881">MIAPDLCLYNGKIVSMDKYGTIKEAVAIKDGKIVQVGSFSEIKNAISDETTVIDLNGKTVLPGFIDAHQHIFQTGYNLMNVNCGKSSIREIVTAIEEAAKEKENENEWIIGWGLNEANIAEKRLPNADDLSHIPNPVYITRFCLHTAVVNDKALSIAGIGDETPDPEGGEILRNSDGSVKGILRETAMDLVKEYLPPYSIDSLKEAVKFASDHYMKNGITHVHEAGLGFLTGTMNELRALVEMSLDGTLGIRMNGMILESYFEEAKQMGLLTGFGNDLFKIGAIKMFADGTLSGQTAAVNQRYTNSENNTGILIYSPEELSEKIVASHKAGFQVAVHGIGDRAIEHILSAYEQALELFPREDHRHRIEHCGIINQEILDRLKKSDIITVPHPGIVHFAGDTYKSVLNENVIKGLYAVKTLLDAGVLVAGSSDSPVIPCSPLIGMYTAMSRESIQGDKIVPQESIPLYDAVKMYTINAAKAAFTESEVGSIEVGKFADLTILPSGFMQYSAEEVKDAEIEMTVINGQVVYQKELKMHNV</sequence>
<dbReference type="InterPro" id="IPR013108">
    <property type="entry name" value="Amidohydro_3"/>
</dbReference>
<organism evidence="2 3">
    <name type="scientific">Siminovitchia acidinfaciens</name>
    <dbReference type="NCBI Taxonomy" id="2321395"/>
    <lineage>
        <taxon>Bacteria</taxon>
        <taxon>Bacillati</taxon>
        <taxon>Bacillota</taxon>
        <taxon>Bacilli</taxon>
        <taxon>Bacillales</taxon>
        <taxon>Bacillaceae</taxon>
        <taxon>Siminovitchia</taxon>
    </lineage>
</organism>
<dbReference type="AlphaFoldDB" id="A0A429XZE1"/>
<dbReference type="Gene3D" id="3.20.20.140">
    <property type="entry name" value="Metal-dependent hydrolases"/>
    <property type="match status" value="1"/>
</dbReference>
<proteinExistence type="predicted"/>
<evidence type="ECO:0000313" key="3">
    <source>
        <dbReference type="Proteomes" id="UP000287156"/>
    </source>
</evidence>
<dbReference type="CDD" id="cd01300">
    <property type="entry name" value="YtcJ_like"/>
    <property type="match status" value="1"/>
</dbReference>
<dbReference type="Gene3D" id="3.10.310.70">
    <property type="match status" value="1"/>
</dbReference>
<evidence type="ECO:0000313" key="2">
    <source>
        <dbReference type="EMBL" id="RST74140.1"/>
    </source>
</evidence>
<comment type="caution">
    <text evidence="2">The sequence shown here is derived from an EMBL/GenBank/DDBJ whole genome shotgun (WGS) entry which is preliminary data.</text>
</comment>
<dbReference type="EMBL" id="QYTV02000004">
    <property type="protein sequence ID" value="RST74140.1"/>
    <property type="molecule type" value="Genomic_DNA"/>
</dbReference>
<dbReference type="InterPro" id="IPR011059">
    <property type="entry name" value="Metal-dep_hydrolase_composite"/>
</dbReference>
<gene>
    <name evidence="2" type="ORF">D4T97_010695</name>
</gene>
<dbReference type="RefSeq" id="WP_126050507.1">
    <property type="nucleotide sequence ID" value="NZ_QYTV02000004.1"/>
</dbReference>
<accession>A0A429XZE1</accession>
<dbReference type="GO" id="GO:0016810">
    <property type="term" value="F:hydrolase activity, acting on carbon-nitrogen (but not peptide) bonds"/>
    <property type="evidence" value="ECO:0007669"/>
    <property type="project" value="InterPro"/>
</dbReference>
<feature type="domain" description="Amidohydrolase 3" evidence="1">
    <location>
        <begin position="52"/>
        <end position="529"/>
    </location>
</feature>
<protein>
    <submittedName>
        <fullName evidence="2">Amidohydrolase</fullName>
    </submittedName>
</protein>
<dbReference type="SUPFAM" id="SSF51338">
    <property type="entry name" value="Composite domain of metallo-dependent hydrolases"/>
    <property type="match status" value="1"/>
</dbReference>
<dbReference type="PANTHER" id="PTHR22642:SF2">
    <property type="entry name" value="PROTEIN LONG AFTER FAR-RED 3"/>
    <property type="match status" value="1"/>
</dbReference>
<evidence type="ECO:0000259" key="1">
    <source>
        <dbReference type="Pfam" id="PF07969"/>
    </source>
</evidence>
<dbReference type="Proteomes" id="UP000287156">
    <property type="component" value="Unassembled WGS sequence"/>
</dbReference>
<dbReference type="SUPFAM" id="SSF51556">
    <property type="entry name" value="Metallo-dependent hydrolases"/>
    <property type="match status" value="1"/>
</dbReference>
<dbReference type="Gene3D" id="2.30.40.10">
    <property type="entry name" value="Urease, subunit C, domain 1"/>
    <property type="match status" value="1"/>
</dbReference>